<dbReference type="InParanoid" id="D7SUN9"/>
<sequence length="48" mass="5795">MVLELLHNRRISCGMIKILNCRLIWIVLWETVPLMIMSSLFYLMMIQK</sequence>
<gene>
    <name evidence="2" type="ordered locus">VIT_04s0008g04900</name>
</gene>
<keyword evidence="1" id="KW-0812">Transmembrane</keyword>
<keyword evidence="3" id="KW-1185">Reference proteome</keyword>
<dbReference type="PaxDb" id="29760-VIT_04s0008g04900.t01"/>
<keyword evidence="1" id="KW-0472">Membrane</keyword>
<proteinExistence type="predicted"/>
<organism evidence="2 3">
    <name type="scientific">Vitis vinifera</name>
    <name type="common">Grape</name>
    <dbReference type="NCBI Taxonomy" id="29760"/>
    <lineage>
        <taxon>Eukaryota</taxon>
        <taxon>Viridiplantae</taxon>
        <taxon>Streptophyta</taxon>
        <taxon>Embryophyta</taxon>
        <taxon>Tracheophyta</taxon>
        <taxon>Spermatophyta</taxon>
        <taxon>Magnoliopsida</taxon>
        <taxon>eudicotyledons</taxon>
        <taxon>Gunneridae</taxon>
        <taxon>Pentapetalae</taxon>
        <taxon>rosids</taxon>
        <taxon>Vitales</taxon>
        <taxon>Vitaceae</taxon>
        <taxon>Viteae</taxon>
        <taxon>Vitis</taxon>
    </lineage>
</organism>
<evidence type="ECO:0000256" key="1">
    <source>
        <dbReference type="SAM" id="Phobius"/>
    </source>
</evidence>
<evidence type="ECO:0000313" key="3">
    <source>
        <dbReference type="Proteomes" id="UP000009183"/>
    </source>
</evidence>
<protein>
    <submittedName>
        <fullName evidence="2">Uncharacterized protein</fullName>
    </submittedName>
</protein>
<keyword evidence="1" id="KW-1133">Transmembrane helix</keyword>
<dbReference type="AlphaFoldDB" id="D7SUN9"/>
<feature type="transmembrane region" description="Helical" evidence="1">
    <location>
        <begin position="21"/>
        <end position="45"/>
    </location>
</feature>
<dbReference type="EMBL" id="FN595231">
    <property type="protein sequence ID" value="CBI20988.3"/>
    <property type="molecule type" value="Genomic_DNA"/>
</dbReference>
<reference evidence="3" key="1">
    <citation type="journal article" date="2007" name="Nature">
        <title>The grapevine genome sequence suggests ancestral hexaploidization in major angiosperm phyla.</title>
        <authorList>
            <consortium name="The French-Italian Public Consortium for Grapevine Genome Characterization."/>
            <person name="Jaillon O."/>
            <person name="Aury J.-M."/>
            <person name="Noel B."/>
            <person name="Policriti A."/>
            <person name="Clepet C."/>
            <person name="Casagrande A."/>
            <person name="Choisne N."/>
            <person name="Aubourg S."/>
            <person name="Vitulo N."/>
            <person name="Jubin C."/>
            <person name="Vezzi A."/>
            <person name="Legeai F."/>
            <person name="Hugueney P."/>
            <person name="Dasilva C."/>
            <person name="Horner D."/>
            <person name="Mica E."/>
            <person name="Jublot D."/>
            <person name="Poulain J."/>
            <person name="Bruyere C."/>
            <person name="Billault A."/>
            <person name="Segurens B."/>
            <person name="Gouyvenoux M."/>
            <person name="Ugarte E."/>
            <person name="Cattonaro F."/>
            <person name="Anthouard V."/>
            <person name="Vico V."/>
            <person name="Del Fabbro C."/>
            <person name="Alaux M."/>
            <person name="Di Gaspero G."/>
            <person name="Dumas V."/>
            <person name="Felice N."/>
            <person name="Paillard S."/>
            <person name="Juman I."/>
            <person name="Moroldo M."/>
            <person name="Scalabrin S."/>
            <person name="Canaguier A."/>
            <person name="Le Clainche I."/>
            <person name="Malacrida G."/>
            <person name="Durand E."/>
            <person name="Pesole G."/>
            <person name="Laucou V."/>
            <person name="Chatelet P."/>
            <person name="Merdinoglu D."/>
            <person name="Delledonne M."/>
            <person name="Pezzotti M."/>
            <person name="Lecharny A."/>
            <person name="Scarpelli C."/>
            <person name="Artiguenave F."/>
            <person name="Pe M.E."/>
            <person name="Valle G."/>
            <person name="Morgante M."/>
            <person name="Caboche M."/>
            <person name="Adam-Blondon A.-F."/>
            <person name="Weissenbach J."/>
            <person name="Quetier F."/>
            <person name="Wincker P."/>
        </authorList>
    </citation>
    <scope>NUCLEOTIDE SEQUENCE [LARGE SCALE GENOMIC DNA]</scope>
    <source>
        <strain evidence="3">cv. Pinot noir / PN40024</strain>
    </source>
</reference>
<dbReference type="HOGENOM" id="CLU_3161040_0_0_1"/>
<accession>D7SUN9</accession>
<name>D7SUN9_VITVI</name>
<evidence type="ECO:0000313" key="2">
    <source>
        <dbReference type="EMBL" id="CBI20988.3"/>
    </source>
</evidence>
<dbReference type="Proteomes" id="UP000009183">
    <property type="component" value="Chromosome 4"/>
</dbReference>